<evidence type="ECO:0000313" key="8">
    <source>
        <dbReference type="Proteomes" id="UP000501063"/>
    </source>
</evidence>
<dbReference type="GO" id="GO:0046872">
    <property type="term" value="F:metal ion binding"/>
    <property type="evidence" value="ECO:0007669"/>
    <property type="project" value="UniProtKB-KW"/>
</dbReference>
<reference evidence="7 8" key="1">
    <citation type="submission" date="2020-02" db="EMBL/GenBank/DDBJ databases">
        <title>Integrative conjugative elements (ICEs) and plasmids drive adaptation of Pseudomonas nitroreducens strain HBP1 to wastewater environment.</title>
        <authorList>
            <person name="Sentchilo V."/>
            <person name="Carraro N."/>
            <person name="Bertelli C."/>
            <person name="van der Meer J.R."/>
        </authorList>
    </citation>
    <scope>NUCLEOTIDE SEQUENCE [LARGE SCALE GENOMIC DNA]</scope>
    <source>
        <strain evidence="7 8">HBP1</strain>
    </source>
</reference>
<proteinExistence type="predicted"/>
<organism evidence="7 8">
    <name type="scientific">Pseudomonas nitroreducens</name>
    <dbReference type="NCBI Taxonomy" id="46680"/>
    <lineage>
        <taxon>Bacteria</taxon>
        <taxon>Pseudomonadati</taxon>
        <taxon>Pseudomonadota</taxon>
        <taxon>Gammaproteobacteria</taxon>
        <taxon>Pseudomonadales</taxon>
        <taxon>Pseudomonadaceae</taxon>
        <taxon>Pseudomonas</taxon>
    </lineage>
</organism>
<evidence type="ECO:0000256" key="2">
    <source>
        <dbReference type="ARBA" id="ARBA00022723"/>
    </source>
</evidence>
<dbReference type="SUPFAM" id="SSF46626">
    <property type="entry name" value="Cytochrome c"/>
    <property type="match status" value="1"/>
</dbReference>
<dbReference type="InterPro" id="IPR015170">
    <property type="entry name" value="DUF1924_SHP"/>
</dbReference>
<dbReference type="KEGG" id="pnt:G5B91_19010"/>
<feature type="domain" description="Cytochrome c" evidence="6">
    <location>
        <begin position="45"/>
        <end position="137"/>
    </location>
</feature>
<feature type="chain" id="PRO_5026358175" evidence="5">
    <location>
        <begin position="22"/>
        <end position="137"/>
    </location>
</feature>
<accession>A0A6G6IYS2</accession>
<dbReference type="InterPro" id="IPR036909">
    <property type="entry name" value="Cyt_c-like_dom_sf"/>
</dbReference>
<dbReference type="RefSeq" id="WP_024763798.1">
    <property type="nucleotide sequence ID" value="NZ_CP049140.1"/>
</dbReference>
<keyword evidence="1 4" id="KW-0349">Heme</keyword>
<dbReference type="PROSITE" id="PS51007">
    <property type="entry name" value="CYTC"/>
    <property type="match status" value="1"/>
</dbReference>
<keyword evidence="3 4" id="KW-0408">Iron</keyword>
<evidence type="ECO:0000256" key="1">
    <source>
        <dbReference type="ARBA" id="ARBA00022617"/>
    </source>
</evidence>
<evidence type="ECO:0000313" key="7">
    <source>
        <dbReference type="EMBL" id="QIE88248.1"/>
    </source>
</evidence>
<keyword evidence="2 4" id="KW-0479">Metal-binding</keyword>
<dbReference type="InterPro" id="IPR009056">
    <property type="entry name" value="Cyt_c-like_dom"/>
</dbReference>
<dbReference type="Proteomes" id="UP000501063">
    <property type="component" value="Chromosome"/>
</dbReference>
<evidence type="ECO:0000259" key="6">
    <source>
        <dbReference type="PROSITE" id="PS51007"/>
    </source>
</evidence>
<evidence type="ECO:0000256" key="5">
    <source>
        <dbReference type="SAM" id="SignalP"/>
    </source>
</evidence>
<dbReference type="Gene3D" id="1.10.760.10">
    <property type="entry name" value="Cytochrome c-like domain"/>
    <property type="match status" value="1"/>
</dbReference>
<dbReference type="EMBL" id="CP049140">
    <property type="protein sequence ID" value="QIE88248.1"/>
    <property type="molecule type" value="Genomic_DNA"/>
</dbReference>
<dbReference type="AlphaFoldDB" id="A0A6G6IYS2"/>
<protein>
    <submittedName>
        <fullName evidence="7">DUF1924 domain-containing protein</fullName>
    </submittedName>
</protein>
<dbReference type="Pfam" id="PF09086">
    <property type="entry name" value="DUF1924"/>
    <property type="match status" value="1"/>
</dbReference>
<feature type="signal peptide" evidence="5">
    <location>
        <begin position="1"/>
        <end position="21"/>
    </location>
</feature>
<name>A0A6G6IYS2_PSENT</name>
<dbReference type="GO" id="GO:0020037">
    <property type="term" value="F:heme binding"/>
    <property type="evidence" value="ECO:0007669"/>
    <property type="project" value="InterPro"/>
</dbReference>
<sequence length="137" mass="15351">MRQSTLITSIFCSFFSALALAADPAALLDSYAAQARQQDPNFTGFSGERGKALYFREELRDGKNMSCTTCHGQDPLQPGKTLTFRKIEPLAPSVTPARFTDAKKVEKWFRRNCNDVFGRECSAQEKGDFVSWISNLK</sequence>
<keyword evidence="5" id="KW-0732">Signal</keyword>
<evidence type="ECO:0000256" key="4">
    <source>
        <dbReference type="PROSITE-ProRule" id="PRU00433"/>
    </source>
</evidence>
<evidence type="ECO:0000256" key="3">
    <source>
        <dbReference type="ARBA" id="ARBA00023004"/>
    </source>
</evidence>
<dbReference type="GO" id="GO:0009055">
    <property type="term" value="F:electron transfer activity"/>
    <property type="evidence" value="ECO:0007669"/>
    <property type="project" value="InterPro"/>
</dbReference>
<gene>
    <name evidence="7" type="ORF">G5B91_19010</name>
</gene>